<dbReference type="Proteomes" id="UP000825009">
    <property type="component" value="Chromosome"/>
</dbReference>
<dbReference type="AlphaFoldDB" id="A0A8F6TWZ4"/>
<sequence>MDHDFSELERLAHSADACERSWSMTAQGTEARVLFFFETSVEASKMIASAALSLGLPEGLLSTWSRALPGADAIGLALRGDGASVRVYTQYWEVLAARVDAGNLTPFPLYRGFKSLPSGVVRRDDYHCQPVAPKAAFWPPMAESFARFGLDPVAAEDVFADLTAETAICTRTMAAERSSWLTTVRRAELDRASLARWAAPLAERPMGDEIVEALRTRDLVHLAGGRDSEKGDFLTVYVESTPEQVLGALERLA</sequence>
<gene>
    <name evidence="1" type="ORF">KYE46_16335</name>
</gene>
<evidence type="ECO:0000313" key="2">
    <source>
        <dbReference type="Proteomes" id="UP000825009"/>
    </source>
</evidence>
<accession>A0A8F6TWZ4</accession>
<name>A0A8F6TWZ4_9RHOB</name>
<protein>
    <submittedName>
        <fullName evidence="1">Uncharacterized protein</fullName>
    </submittedName>
</protein>
<evidence type="ECO:0000313" key="1">
    <source>
        <dbReference type="EMBL" id="QXT39468.1"/>
    </source>
</evidence>
<keyword evidence="2" id="KW-1185">Reference proteome</keyword>
<proteinExistence type="predicted"/>
<organism evidence="1 2">
    <name type="scientific">Gymnodinialimonas ceratoperidinii</name>
    <dbReference type="NCBI Taxonomy" id="2856823"/>
    <lineage>
        <taxon>Bacteria</taxon>
        <taxon>Pseudomonadati</taxon>
        <taxon>Pseudomonadota</taxon>
        <taxon>Alphaproteobacteria</taxon>
        <taxon>Rhodobacterales</taxon>
        <taxon>Paracoccaceae</taxon>
        <taxon>Gymnodinialimonas</taxon>
    </lineage>
</organism>
<reference evidence="1 2" key="1">
    <citation type="submission" date="2021-07" db="EMBL/GenBank/DDBJ databases">
        <title>A novel Jannaschia species isolated from marine dinoflagellate Ceratoperidinium margalefii.</title>
        <authorList>
            <person name="Jiang Y."/>
            <person name="Li Z."/>
        </authorList>
    </citation>
    <scope>NUCLEOTIDE SEQUENCE [LARGE SCALE GENOMIC DNA]</scope>
    <source>
        <strain evidence="1 2">J12C1-MA-4</strain>
    </source>
</reference>
<dbReference type="RefSeq" id="WP_219002122.1">
    <property type="nucleotide sequence ID" value="NZ_CP079194.1"/>
</dbReference>
<dbReference type="EMBL" id="CP079194">
    <property type="protein sequence ID" value="QXT39468.1"/>
    <property type="molecule type" value="Genomic_DNA"/>
</dbReference>
<dbReference type="KEGG" id="gce:KYE46_16335"/>